<feature type="region of interest" description="Disordered" evidence="2">
    <location>
        <begin position="166"/>
        <end position="194"/>
    </location>
</feature>
<name>A0A7H9HN67_9SACH</name>
<dbReference type="EMBL" id="CP059267">
    <property type="protein sequence ID" value="QLQ78197.1"/>
    <property type="molecule type" value="Genomic_DNA"/>
</dbReference>
<keyword evidence="4" id="KW-1185">Reference proteome</keyword>
<dbReference type="AlphaFoldDB" id="A0A7H9HN67"/>
<feature type="compositionally biased region" description="Polar residues" evidence="2">
    <location>
        <begin position="65"/>
        <end position="76"/>
    </location>
</feature>
<sequence length="663" mass="76745">MSPYEIKYNISASDPWAPFNEAIKRRQENPESFNDQEQTPWPWTYEAEDENDQRSLIDENKDKQTTVGESCNQENAPESESESEDHQNGECEAETSSRYDDSESEESEYEPYDGPDDYILDLFDIKNVNPAVEDALVHVKKMDAKRRALEYKIELAAILKEQKEQYYNPTPVDEESDESSEKLPEVPLPPYNPLYDEIRQKRSERRLQFGNTRVRRFKRSDIVARDGSKVPKDKQPGKSILKNDKDHQLFVTPNYDYELVGEDKLFTAIARLYNLCDMSLEVLDRKSAFYSIENLASGFASAVKTKELCWKYVSDEAVRVTEELLEEYEEELEALEDENDSLNAEVAELKEKLREKEIKLEDEVRESRCNLKLLEEAKQGMKQAVAEAETLKLDLLQARSMADGLLVENDGLRKELKDCQNNLYEQKKASKPLLKQIKELEARVVREQKCALDSQQKLTFLERYRSESFVLQNKIEELEASNRKYVSESGRLKEENEDLLRKSSLLENSLALTDDALITSRKRAIELAMANIDLAKQLDESNANVKRLVDTKNAYKKKLHLTYQEFEKRYAQVSKQCINRRNEIEKTKLEIEEMGESLKETRKEMGKKRGKNTVNICRENIVVDEPPLAVSTAQSSHVKGRDRIFQSLTNGFYFSPVINTGEV</sequence>
<feature type="compositionally biased region" description="Basic and acidic residues" evidence="2">
    <location>
        <begin position="52"/>
        <end position="64"/>
    </location>
</feature>
<evidence type="ECO:0000313" key="4">
    <source>
        <dbReference type="Proteomes" id="UP000510647"/>
    </source>
</evidence>
<keyword evidence="1" id="KW-0175">Coiled coil</keyword>
<feature type="region of interest" description="Disordered" evidence="2">
    <location>
        <begin position="1"/>
        <end position="118"/>
    </location>
</feature>
<proteinExistence type="predicted"/>
<feature type="compositionally biased region" description="Polar residues" evidence="2">
    <location>
        <begin position="30"/>
        <end position="41"/>
    </location>
</feature>
<accession>A0A7H9HN67</accession>
<reference evidence="3 4" key="1">
    <citation type="submission" date="2020-06" db="EMBL/GenBank/DDBJ databases">
        <title>The yeast mating-type switching endonuclease HO is a domesticated member of an unorthodox homing genetic element family.</title>
        <authorList>
            <person name="Coughlan A.Y."/>
            <person name="Lombardi L."/>
            <person name="Braun-Galleani S."/>
            <person name="Martos A.R."/>
            <person name="Galeote V."/>
            <person name="Bigey F."/>
            <person name="Dequin S."/>
            <person name="Byrne K.P."/>
            <person name="Wolfe K.H."/>
        </authorList>
    </citation>
    <scope>NUCLEOTIDE SEQUENCE [LARGE SCALE GENOMIC DNA]</scope>
    <source>
        <strain evidence="3 4">CBS2947</strain>
    </source>
</reference>
<gene>
    <name evidence="3" type="ORF">HG537_0A04440</name>
</gene>
<evidence type="ECO:0000256" key="1">
    <source>
        <dbReference type="SAM" id="Coils"/>
    </source>
</evidence>
<feature type="coiled-coil region" evidence="1">
    <location>
        <begin position="318"/>
        <end position="429"/>
    </location>
</feature>
<dbReference type="Proteomes" id="UP000510647">
    <property type="component" value="Chromosome 1"/>
</dbReference>
<protein>
    <submittedName>
        <fullName evidence="3">Uncharacterized protein</fullName>
    </submittedName>
</protein>
<feature type="compositionally biased region" description="Basic and acidic residues" evidence="2">
    <location>
        <begin position="84"/>
        <end position="101"/>
    </location>
</feature>
<feature type="coiled-coil region" evidence="1">
    <location>
        <begin position="461"/>
        <end position="495"/>
    </location>
</feature>
<feature type="compositionally biased region" description="Acidic residues" evidence="2">
    <location>
        <begin position="102"/>
        <end position="118"/>
    </location>
</feature>
<dbReference type="OrthoDB" id="4071758at2759"/>
<evidence type="ECO:0000313" key="3">
    <source>
        <dbReference type="EMBL" id="QLQ78197.1"/>
    </source>
</evidence>
<evidence type="ECO:0000256" key="2">
    <source>
        <dbReference type="SAM" id="MobiDB-lite"/>
    </source>
</evidence>
<organism evidence="3 4">
    <name type="scientific">Torulaspora globosa</name>
    <dbReference type="NCBI Taxonomy" id="48254"/>
    <lineage>
        <taxon>Eukaryota</taxon>
        <taxon>Fungi</taxon>
        <taxon>Dikarya</taxon>
        <taxon>Ascomycota</taxon>
        <taxon>Saccharomycotina</taxon>
        <taxon>Saccharomycetes</taxon>
        <taxon>Saccharomycetales</taxon>
        <taxon>Saccharomycetaceae</taxon>
        <taxon>Torulaspora</taxon>
    </lineage>
</organism>